<evidence type="ECO:0000256" key="2">
    <source>
        <dbReference type="HAMAP-Rule" id="MF_00048"/>
    </source>
</evidence>
<dbReference type="PANTHER" id="PTHR34039:SF1">
    <property type="entry name" value="UPF0102 PROTEIN YRAN"/>
    <property type="match status" value="1"/>
</dbReference>
<dbReference type="EMBL" id="PQWO01000002">
    <property type="protein sequence ID" value="PZD74818.1"/>
    <property type="molecule type" value="Genomic_DNA"/>
</dbReference>
<comment type="caution">
    <text evidence="3">The sequence shown here is derived from an EMBL/GenBank/DDBJ whole genome shotgun (WGS) entry which is preliminary data.</text>
</comment>
<comment type="similarity">
    <text evidence="1 2">Belongs to the UPF0102 family.</text>
</comment>
<organism evidence="3 4">
    <name type="scientific">Acaryochloris thomasi RCC1774</name>
    <dbReference type="NCBI Taxonomy" id="1764569"/>
    <lineage>
        <taxon>Bacteria</taxon>
        <taxon>Bacillati</taxon>
        <taxon>Cyanobacteriota</taxon>
        <taxon>Cyanophyceae</taxon>
        <taxon>Acaryochloridales</taxon>
        <taxon>Acaryochloridaceae</taxon>
        <taxon>Acaryochloris</taxon>
        <taxon>Acaryochloris thomasi</taxon>
    </lineage>
</organism>
<dbReference type="RefSeq" id="WP_110984997.1">
    <property type="nucleotide sequence ID" value="NZ_CAWNWM010000002.1"/>
</dbReference>
<proteinExistence type="inferred from homology"/>
<evidence type="ECO:0000256" key="1">
    <source>
        <dbReference type="ARBA" id="ARBA00006738"/>
    </source>
</evidence>
<protein>
    <recommendedName>
        <fullName evidence="2">UPF0102 protein C1752_01057</fullName>
    </recommendedName>
</protein>
<keyword evidence="4" id="KW-1185">Reference proteome</keyword>
<dbReference type="GO" id="GO:0003676">
    <property type="term" value="F:nucleic acid binding"/>
    <property type="evidence" value="ECO:0007669"/>
    <property type="project" value="InterPro"/>
</dbReference>
<dbReference type="Gene3D" id="3.40.1350.10">
    <property type="match status" value="1"/>
</dbReference>
<dbReference type="OrthoDB" id="9802516at2"/>
<reference evidence="3 4" key="1">
    <citation type="journal article" date="2018" name="Sci. Rep.">
        <title>A novel species of the marine cyanobacterium Acaryochloris with a unique pigment content and lifestyle.</title>
        <authorList>
            <person name="Partensky F."/>
            <person name="Six C."/>
            <person name="Ratin M."/>
            <person name="Garczarek L."/>
            <person name="Vaulot D."/>
            <person name="Probert I."/>
            <person name="Calteau A."/>
            <person name="Gourvil P."/>
            <person name="Marie D."/>
            <person name="Grebert T."/>
            <person name="Bouchier C."/>
            <person name="Le Panse S."/>
            <person name="Gachenot M."/>
            <person name="Rodriguez F."/>
            <person name="Garrido J.L."/>
        </authorList>
    </citation>
    <scope>NUCLEOTIDE SEQUENCE [LARGE SCALE GENOMIC DNA]</scope>
    <source>
        <strain evidence="3 4">RCC1774</strain>
    </source>
</reference>
<dbReference type="InterPro" id="IPR011856">
    <property type="entry name" value="tRNA_endonuc-like_dom_sf"/>
</dbReference>
<dbReference type="Proteomes" id="UP000248857">
    <property type="component" value="Unassembled WGS sequence"/>
</dbReference>
<dbReference type="NCBIfam" id="TIGR00252">
    <property type="entry name" value="YraN family protein"/>
    <property type="match status" value="1"/>
</dbReference>
<name>A0A2W1JNB2_9CYAN</name>
<dbReference type="HAMAP" id="MF_00048">
    <property type="entry name" value="UPF0102"/>
    <property type="match status" value="1"/>
</dbReference>
<dbReference type="InterPro" id="IPR003509">
    <property type="entry name" value="UPF0102_YraN-like"/>
</dbReference>
<evidence type="ECO:0000313" key="4">
    <source>
        <dbReference type="Proteomes" id="UP000248857"/>
    </source>
</evidence>
<dbReference type="AlphaFoldDB" id="A0A2W1JNB2"/>
<dbReference type="SUPFAM" id="SSF52980">
    <property type="entry name" value="Restriction endonuclease-like"/>
    <property type="match status" value="1"/>
</dbReference>
<dbReference type="PANTHER" id="PTHR34039">
    <property type="entry name" value="UPF0102 PROTEIN YRAN"/>
    <property type="match status" value="1"/>
</dbReference>
<accession>A0A2W1JNB2</accession>
<sequence length="179" mass="20350">MSIDKKKEQLTIGYLGEQLVGQWLQQQGWQLVAQGWHSRWGEIDIVARQPREAGEEWLAFVEVKTRSRGNWDADGLLAITPTKQMKLWKTAQAFLAKHPHLAELPCRFDVALVRCVRRPSTETTSQVQTDRLRHLSAQAERICRLGEPNFPEELALGQTIKVAHYSLTLATYLEAAFSG</sequence>
<dbReference type="Pfam" id="PF02021">
    <property type="entry name" value="UPF0102"/>
    <property type="match status" value="1"/>
</dbReference>
<dbReference type="InterPro" id="IPR011335">
    <property type="entry name" value="Restrct_endonuc-II-like"/>
</dbReference>
<gene>
    <name evidence="3" type="ORF">C1752_01057</name>
</gene>
<evidence type="ECO:0000313" key="3">
    <source>
        <dbReference type="EMBL" id="PZD74818.1"/>
    </source>
</evidence>